<protein>
    <submittedName>
        <fullName evidence="5">RHS repeat-associated core domain-containing protein</fullName>
    </submittedName>
</protein>
<feature type="compositionally biased region" description="Low complexity" evidence="2">
    <location>
        <begin position="579"/>
        <end position="590"/>
    </location>
</feature>
<dbReference type="Gene3D" id="2.180.10.10">
    <property type="entry name" value="RHS repeat-associated core"/>
    <property type="match status" value="3"/>
</dbReference>
<dbReference type="PANTHER" id="PTHR32305:SF15">
    <property type="entry name" value="PROTEIN RHSA-RELATED"/>
    <property type="match status" value="1"/>
</dbReference>
<dbReference type="InterPro" id="IPR006530">
    <property type="entry name" value="YD"/>
</dbReference>
<gene>
    <name evidence="5" type="ORF">QN243_06225</name>
</gene>
<dbReference type="PRINTS" id="PR00394">
    <property type="entry name" value="RHSPROTEIN"/>
</dbReference>
<dbReference type="InterPro" id="IPR050708">
    <property type="entry name" value="T6SS_VgrG/RHS"/>
</dbReference>
<keyword evidence="1" id="KW-0677">Repeat</keyword>
<accession>A0ABZ0JQE1</accession>
<dbReference type="Pfam" id="PF05593">
    <property type="entry name" value="RHS_repeat"/>
    <property type="match status" value="2"/>
</dbReference>
<dbReference type="RefSeq" id="WP_317844837.1">
    <property type="nucleotide sequence ID" value="NZ_CP126170.1"/>
</dbReference>
<feature type="region of interest" description="Disordered" evidence="2">
    <location>
        <begin position="568"/>
        <end position="602"/>
    </location>
</feature>
<dbReference type="Pfam" id="PF25023">
    <property type="entry name" value="TEN_YD-shell"/>
    <property type="match status" value="2"/>
</dbReference>
<dbReference type="EMBL" id="CP126172">
    <property type="protein sequence ID" value="WOS42042.1"/>
    <property type="molecule type" value="Genomic_DNA"/>
</dbReference>
<evidence type="ECO:0000259" key="3">
    <source>
        <dbReference type="Pfam" id="PF20148"/>
    </source>
</evidence>
<feature type="domain" description="Teneurin-like YD-shell" evidence="4">
    <location>
        <begin position="850"/>
        <end position="1009"/>
    </location>
</feature>
<dbReference type="Proteomes" id="UP001302020">
    <property type="component" value="Chromosome"/>
</dbReference>
<dbReference type="NCBIfam" id="TIGR03696">
    <property type="entry name" value="Rhs_assc_core"/>
    <property type="match status" value="1"/>
</dbReference>
<dbReference type="InterPro" id="IPR056823">
    <property type="entry name" value="TEN-like_YD-shell"/>
</dbReference>
<evidence type="ECO:0000256" key="2">
    <source>
        <dbReference type="SAM" id="MobiDB-lite"/>
    </source>
</evidence>
<dbReference type="PANTHER" id="PTHR32305">
    <property type="match status" value="1"/>
</dbReference>
<dbReference type="InterPro" id="IPR045351">
    <property type="entry name" value="DUF6531"/>
</dbReference>
<reference evidence="5 6" key="1">
    <citation type="submission" date="2023-05" db="EMBL/GenBank/DDBJ databases">
        <title>Xanthomonas rydalmerenesis sp. nov., a novel Xanthomonas species isolated from Fragaria x ananassa.</title>
        <authorList>
            <person name="McKnight D.J.E."/>
            <person name="Wong-Bajracharya J."/>
            <person name="Okoh E.B."/>
            <person name="Snijders F."/>
            <person name="Lidbetter F."/>
            <person name="Webster J."/>
            <person name="Djordjevic S.P."/>
            <person name="Bogema D.R."/>
            <person name="Chapman T.A."/>
        </authorList>
    </citation>
    <scope>NUCLEOTIDE SEQUENCE [LARGE SCALE GENOMIC DNA]</scope>
    <source>
        <strain evidence="5 6">DAR34883</strain>
    </source>
</reference>
<evidence type="ECO:0000256" key="1">
    <source>
        <dbReference type="ARBA" id="ARBA00022737"/>
    </source>
</evidence>
<feature type="domain" description="Teneurin-like YD-shell" evidence="4">
    <location>
        <begin position="1170"/>
        <end position="1417"/>
    </location>
</feature>
<proteinExistence type="predicted"/>
<dbReference type="InterPro" id="IPR031325">
    <property type="entry name" value="RHS_repeat"/>
</dbReference>
<evidence type="ECO:0000313" key="5">
    <source>
        <dbReference type="EMBL" id="WOS42042.1"/>
    </source>
</evidence>
<dbReference type="NCBIfam" id="TIGR01643">
    <property type="entry name" value="YD_repeat_2x"/>
    <property type="match status" value="5"/>
</dbReference>
<name>A0ABZ0JQE1_9XANT</name>
<dbReference type="InterPro" id="IPR022385">
    <property type="entry name" value="Rhs_assc_core"/>
</dbReference>
<evidence type="ECO:0000313" key="6">
    <source>
        <dbReference type="Proteomes" id="UP001302020"/>
    </source>
</evidence>
<dbReference type="Pfam" id="PF20148">
    <property type="entry name" value="DUF6531"/>
    <property type="match status" value="1"/>
</dbReference>
<keyword evidence="6" id="KW-1185">Reference proteome</keyword>
<organism evidence="5 6">
    <name type="scientific">Xanthomonas rydalmerensis</name>
    <dbReference type="NCBI Taxonomy" id="3046274"/>
    <lineage>
        <taxon>Bacteria</taxon>
        <taxon>Pseudomonadati</taxon>
        <taxon>Pseudomonadota</taxon>
        <taxon>Gammaproteobacteria</taxon>
        <taxon>Lysobacterales</taxon>
        <taxon>Lysobacteraceae</taxon>
        <taxon>Xanthomonas</taxon>
    </lineage>
</organism>
<sequence>MRGFLPLLFGIFLGGICCFVPFTAEAQAAGQYCYQSCFGSLDEAEAEMRSMLPYGAYLVRERTLITEGVSATPSYQIYYKVKRQPPSYISSPGYLIGGTGSEGINPSICSANSEPLLKGMCADEGEMINGYLSFYRHQWPDCTISDTRIEGAYGEPYVKSEPYYSGMGLLSFDAPGGKWFKFNMSCPGWSDPTPSPSELMLVKSRVYSCPAGLAPVSAFNAAYNNTGNPDFVAEYPYLCQNGDMPIIYAKGIDQTKSCAANANPCLPATGDKFRREDDLVFAGKPFQRFYHSIQQLQSGLGMAPGWSHSFSDLLGYQGTYLTTHEGFFEQFKEVGEGKYRGRRNASDMMLRSQSGNWTLVTADGERRIYNSEGRLASIKSGVSSAFDIDFIYSSGRLVKAVDGLGYTLSFIYRNELLDTVALDDGSYVKYDYDDAQNLVSVTRSDGSVRTYRYGESGHAPAGRAHLLTGIEEDGVRYATFSYATDGRVAGSSLHANGAEVETTSITYSGASSAQVSQPNGASYTYQFGQGLFRQIEAISGPDGTKSMSFDAGRPISITDRLGNSEKFSYQDSLDGQGASSSTVTEGVGTSYQRSETLTRDPENQVVAQQASDGSGTTSLSRAVYAAGKVTFRCQYDVSVSAASAYVCGAMASAPAGVRQVAYTYCADGDLADSSSNCPMLGLLKQVDGARTDLNDVATYTYYPTDDSTCSTSSATCSHRKGDLWKVTNALGQVTEYLSYDGAGRVLSAKDANGVVTNYTYHPRGWLAASKVRGGDDSSESDDRITAIDYWPTGLVKQVTQPDGAFTRFTYDAAHRLTDIADNAGNTIHYTLDNAGNRSKEDTKDASGTLKRTLSRVYNQLGQLATQATAQGDPTDFGYDGNGNTKTVTDALGHVTQNDYDPLNRLARTLQDVGGIAAETKFSYDALDNLTKVTDPKGLDTTYTYNGLGDLTKLTSPDTGSTTYTYDSAGNRATQTDARNIKTTYGYDALNRLTRVTYPTTSLNVSYTYDVSQSTCASGETYGVGRLTRMQDGSGSTDYCYNRFGEVVRKVQTTNGKVFVVRYAYTKAGQLSRLTYPDGAVVDYVRNAQGRTTEVGVTPPGGSRQVLLNQATYYPFGPVAGWTYGNGRPMQRVLDQDYRPLAVNDTRSDGLAVGFTFDPVGNLSALTAPGNTAPVIKLDYDPLGRLTAFKDGPTDMVIDGYTYDATGNRLSAKVNTSTQTYSYPTTSHRLSSVAGTARSYDAAGNTTAIGGTAVQYVYGANGRLTQVKRSGTVVANYAYNGRGEQVRQVGKTNIYTLFDESGHWLGDYDNNGAVVQQAIWLDDLPVGVLAKTTLRYVQPDHLGTPRAVIDPVRDVAIWRWDLKGEAFGATAPDQDPDKDGAAFVFDMRFPGQRYDALSGLNQNYFRDYEPGTGRYGQSDPIGLKGGFGTYSYVLSNPLASVDKNGLESAIFYADPAYRMPMPSMFDQCRLSSKERKCMAKVFNVTEHDVDEVALRGNSLYAASFPMFWFAEGATTLPGQINYTGGCNNFNGAHFMLHEYFHVFEQWGKGMSIISYLRGWKSVEAQADAFAYANKERFEKCMSGECE</sequence>
<evidence type="ECO:0000259" key="4">
    <source>
        <dbReference type="Pfam" id="PF25023"/>
    </source>
</evidence>
<feature type="domain" description="DUF6531" evidence="3">
    <location>
        <begin position="263"/>
        <end position="317"/>
    </location>
</feature>